<feature type="compositionally biased region" description="Polar residues" evidence="12">
    <location>
        <begin position="1351"/>
        <end position="1366"/>
    </location>
</feature>
<feature type="transmembrane region" description="Helical" evidence="13">
    <location>
        <begin position="765"/>
        <end position="783"/>
    </location>
</feature>
<feature type="region of interest" description="Disordered" evidence="12">
    <location>
        <begin position="1324"/>
        <end position="1366"/>
    </location>
</feature>
<comment type="caution">
    <text evidence="15">The sequence shown here is derived from an EMBL/GenBank/DDBJ whole genome shotgun (WGS) entry which is preliminary data.</text>
</comment>
<feature type="region of interest" description="Disordered" evidence="12">
    <location>
        <begin position="562"/>
        <end position="663"/>
    </location>
</feature>
<sequence>MVKEKKGVGCGDPIVNRIFNDPAIGFRAVDAHVKKVFYKRHIESLESTFKWMMSQKEIAKRIICEESGREVLPKTPSRNNPLALVTPSLAALKSDFMVEEVSGFTNEEGSHRDTCFHTTVRTQNVSKARTPQFIPKNIKQEVMSAGSSHRLRSPQIVISRDPIPRTPACASRGHPPKAKQDEDVGSEDLFGSDETNKAPTPKKTPGSPSRFLQQSARRPSPSPYVGSVKAVVAKQDEIRKALSPGRLGAPVTRPTTPHQSSVKMTRKSELVRKMEGKVRAVISNRDEIMRERSERAKREREERMQRVQCNNRKKEEEQAARLAIIRKREQEIEELRKQNASPSKNRTRMMSTIKTPPRSASRPHGWTAGETLSRCSPQKRTRNTPDKDAFVNEMVPRTPESPSVAEASSRWKNACDTLEFPKTYKPMRSEIMLPEVEVSMSNACGAEDDCVASSNDVLTELHAETEASSRWKNACDTLEFPKTYKPMRSEIMLPEVEVSMSNACGAEDDCVASSNDVLTELHAETLLEGKEQVDDGEDQDDRVVEKTKTSVAQVDLVETVAGHEMDEQQEIMLGEEDGGEEQPKREETGEENAEIDEEEQIKEARRETGEGEAEVQTNKENIDVSNYEVTPEKKPLPSTEDNYNIEDLSSGDETDDEDQPRKAIPLWARPENLRRVLREQRMHPPIDVDAFFGPVVVPDLKGLFPSSKTRYRQRTSSANWSSPLSNPTKGTSKYFSSQRAFSQESANVAGEQNPVLSVFHFNDEIIKHVVGLLTSGYFSGIFFNQEISYRRFERFAVYCKEFTAVVPITFVLGFYVAFVVGRWWQQYISIPWPDRIAMQISVFVQGADERGRLIRRALVRYLNLLAVLTFQSTSTVIKKRFPTIEHLVDAGLLTANERADLEATVAPHGIWWIPAQWFAQLAMVARKEGRIFDDMHLKSLIDDLMEYRRQCALIWSYDWISVPLVYTQVVTIAVYSFFASCLFGRQYLLYGTKLNERHEVDYYVPVFTILQFFFYVGWLKVAESMICPFGEDDDDFDMNWLVDRNVQVGYVIVDQMHSKYPKLSRDIFWDNLESEMPYTQAAANYKREPFFGSTTAMNISVRQAEWDTRLDQVPPISEEENPSEATSTSSSRLDCSAQRERQRHWRGRNNEKGSRSELNEEGEDGEDNEDDDDDDADSNTSRQFEAKQRKKRGLMGLALGYSRQALGSKLSLISRTSKTTATKWKRSPGLTRKNSIPVPSLNRSPRSASPIDEVTIPIEVNVPPVLIEEPEHEWRSSGSLSMKTSAPKSECYMEGNTEVVPNAVEFTNVASSSVSSGNRIVRAIKSISDKPSTPKFSEDSEQKSGYDSHTELTGSDSHISNSGSNQ</sequence>
<dbReference type="InterPro" id="IPR021134">
    <property type="entry name" value="Bestrophin-like"/>
</dbReference>
<evidence type="ECO:0000256" key="3">
    <source>
        <dbReference type="ARBA" id="ARBA00004370"/>
    </source>
</evidence>
<feature type="compositionally biased region" description="Polar residues" evidence="12">
    <location>
        <begin position="615"/>
        <end position="628"/>
    </location>
</feature>
<feature type="compositionally biased region" description="Polar residues" evidence="12">
    <location>
        <begin position="206"/>
        <end position="217"/>
    </location>
</feature>
<keyword evidence="6 13" id="KW-0812">Transmembrane</keyword>
<evidence type="ECO:0000256" key="7">
    <source>
        <dbReference type="ARBA" id="ARBA00022989"/>
    </source>
</evidence>
<feature type="compositionally biased region" description="Acidic residues" evidence="12">
    <location>
        <begin position="588"/>
        <end position="600"/>
    </location>
</feature>
<feature type="compositionally biased region" description="Basic and acidic residues" evidence="12">
    <location>
        <begin position="291"/>
        <end position="305"/>
    </location>
</feature>
<dbReference type="Gene3D" id="1.20.5.2230">
    <property type="match status" value="1"/>
</dbReference>
<feature type="domain" description="Inner centromere protein ARK-binding" evidence="14">
    <location>
        <begin position="647"/>
        <end position="704"/>
    </location>
</feature>
<evidence type="ECO:0000313" key="16">
    <source>
        <dbReference type="Proteomes" id="UP000031036"/>
    </source>
</evidence>
<keyword evidence="9" id="KW-0206">Cytoskeleton</keyword>
<feature type="transmembrane region" description="Helical" evidence="13">
    <location>
        <begin position="804"/>
        <end position="824"/>
    </location>
</feature>
<feature type="region of interest" description="Disordered" evidence="12">
    <location>
        <begin position="245"/>
        <end position="266"/>
    </location>
</feature>
<evidence type="ECO:0000256" key="1">
    <source>
        <dbReference type="ARBA" id="ARBA00004123"/>
    </source>
</evidence>
<accession>A0A0B2V540</accession>
<evidence type="ECO:0000256" key="4">
    <source>
        <dbReference type="ARBA" id="ARBA00010042"/>
    </source>
</evidence>
<feature type="region of interest" description="Disordered" evidence="12">
    <location>
        <begin position="334"/>
        <end position="385"/>
    </location>
</feature>
<comment type="subcellular location">
    <subcellularLocation>
        <location evidence="2">Cytoplasm</location>
        <location evidence="2">Cytoskeleton</location>
        <location evidence="2">Spindle</location>
    </subcellularLocation>
    <subcellularLocation>
        <location evidence="3">Membrane</location>
    </subcellularLocation>
    <subcellularLocation>
        <location evidence="1">Nucleus</location>
    </subcellularLocation>
</comment>
<keyword evidence="7 13" id="KW-1133">Transmembrane helix</keyword>
<feature type="region of interest" description="Disordered" evidence="12">
    <location>
        <begin position="1219"/>
        <end position="1249"/>
    </location>
</feature>
<feature type="transmembrane region" description="Helical" evidence="13">
    <location>
        <begin position="965"/>
        <end position="988"/>
    </location>
</feature>
<feature type="compositionally biased region" description="Polar residues" evidence="12">
    <location>
        <begin position="1123"/>
        <end position="1133"/>
    </location>
</feature>
<dbReference type="PANTHER" id="PTHR10736:SF0">
    <property type="entry name" value="BESTROPHIN HOMOLOG"/>
    <property type="match status" value="1"/>
</dbReference>
<feature type="compositionally biased region" description="Basic and acidic residues" evidence="12">
    <location>
        <begin position="1336"/>
        <end position="1350"/>
    </location>
</feature>
<dbReference type="InterPro" id="IPR005635">
    <property type="entry name" value="Inner_centromere_prot_ARK-bd"/>
</dbReference>
<evidence type="ECO:0000256" key="5">
    <source>
        <dbReference type="ARBA" id="ARBA00022490"/>
    </source>
</evidence>
<feature type="compositionally biased region" description="Basic and acidic residues" evidence="12">
    <location>
        <begin position="1148"/>
        <end position="1158"/>
    </location>
</feature>
<keyword evidence="5" id="KW-0963">Cytoplasm</keyword>
<evidence type="ECO:0000256" key="6">
    <source>
        <dbReference type="ARBA" id="ARBA00022692"/>
    </source>
</evidence>
<dbReference type="EMBL" id="JPKZ01002567">
    <property type="protein sequence ID" value="KHN76105.1"/>
    <property type="molecule type" value="Genomic_DNA"/>
</dbReference>
<dbReference type="PANTHER" id="PTHR10736">
    <property type="entry name" value="BESTROPHIN"/>
    <property type="match status" value="1"/>
</dbReference>
<evidence type="ECO:0000256" key="2">
    <source>
        <dbReference type="ARBA" id="ARBA00004186"/>
    </source>
</evidence>
<feature type="transmembrane region" description="Helical" evidence="13">
    <location>
        <begin position="1000"/>
        <end position="1018"/>
    </location>
</feature>
<dbReference type="InterPro" id="IPR000615">
    <property type="entry name" value="Bestrophin"/>
</dbReference>
<dbReference type="GO" id="GO:0005254">
    <property type="term" value="F:chloride channel activity"/>
    <property type="evidence" value="ECO:0007669"/>
    <property type="project" value="InterPro"/>
</dbReference>
<feature type="compositionally biased region" description="Acidic residues" evidence="12">
    <location>
        <begin position="1159"/>
        <end position="1177"/>
    </location>
</feature>
<comment type="similarity">
    <text evidence="11">Belongs to the anion channel-forming bestrophin (TC 1.A.46) family. Calcium-sensitive chloride channel subfamily.</text>
</comment>
<keyword evidence="16" id="KW-1185">Reference proteome</keyword>
<feature type="compositionally biased region" description="Acidic residues" evidence="12">
    <location>
        <begin position="567"/>
        <end position="580"/>
    </location>
</feature>
<evidence type="ECO:0000256" key="10">
    <source>
        <dbReference type="ARBA" id="ARBA00023242"/>
    </source>
</evidence>
<keyword evidence="8 13" id="KW-0472">Membrane</keyword>
<feature type="compositionally biased region" description="Polar residues" evidence="12">
    <location>
        <begin position="253"/>
        <end position="263"/>
    </location>
</feature>
<reference evidence="15 16" key="1">
    <citation type="submission" date="2014-11" db="EMBL/GenBank/DDBJ databases">
        <title>Genetic blueprint of the zoonotic pathogen Toxocara canis.</title>
        <authorList>
            <person name="Zhu X.-Q."/>
            <person name="Korhonen P.K."/>
            <person name="Cai H."/>
            <person name="Young N.D."/>
            <person name="Nejsum P."/>
            <person name="von Samson-Himmelstjerna G."/>
            <person name="Boag P.R."/>
            <person name="Tan P."/>
            <person name="Li Q."/>
            <person name="Min J."/>
            <person name="Yang Y."/>
            <person name="Wang X."/>
            <person name="Fang X."/>
            <person name="Hall R.S."/>
            <person name="Hofmann A."/>
            <person name="Sternberg P.W."/>
            <person name="Jex A.R."/>
            <person name="Gasser R.B."/>
        </authorList>
    </citation>
    <scope>NUCLEOTIDE SEQUENCE [LARGE SCALE GENOMIC DNA]</scope>
    <source>
        <strain evidence="15">PN_DK_2014</strain>
    </source>
</reference>
<feature type="region of interest" description="Disordered" evidence="12">
    <location>
        <begin position="1112"/>
        <end position="1190"/>
    </location>
</feature>
<organism evidence="15 16">
    <name type="scientific">Toxocara canis</name>
    <name type="common">Canine roundworm</name>
    <dbReference type="NCBI Taxonomy" id="6265"/>
    <lineage>
        <taxon>Eukaryota</taxon>
        <taxon>Metazoa</taxon>
        <taxon>Ecdysozoa</taxon>
        <taxon>Nematoda</taxon>
        <taxon>Chromadorea</taxon>
        <taxon>Rhabditida</taxon>
        <taxon>Spirurina</taxon>
        <taxon>Ascaridomorpha</taxon>
        <taxon>Ascaridoidea</taxon>
        <taxon>Toxocaridae</taxon>
        <taxon>Toxocara</taxon>
    </lineage>
</organism>
<dbReference type="Proteomes" id="UP000031036">
    <property type="component" value="Unassembled WGS sequence"/>
</dbReference>
<dbReference type="OrthoDB" id="201595at2759"/>
<dbReference type="GO" id="GO:0005819">
    <property type="term" value="C:spindle"/>
    <property type="evidence" value="ECO:0007669"/>
    <property type="project" value="UniProtKB-SubCell"/>
</dbReference>
<evidence type="ECO:0000256" key="12">
    <source>
        <dbReference type="SAM" id="MobiDB-lite"/>
    </source>
</evidence>
<comment type="similarity">
    <text evidence="4">Belongs to the INCENP family.</text>
</comment>
<feature type="region of interest" description="Disordered" evidence="12">
    <location>
        <begin position="291"/>
        <end position="317"/>
    </location>
</feature>
<evidence type="ECO:0000259" key="14">
    <source>
        <dbReference type="Pfam" id="PF03941"/>
    </source>
</evidence>
<evidence type="ECO:0000313" key="15">
    <source>
        <dbReference type="EMBL" id="KHN76105.1"/>
    </source>
</evidence>
<gene>
    <name evidence="15" type="primary">Best3</name>
    <name evidence="15" type="ORF">Tcan_05156</name>
</gene>
<name>A0A0B2V540_TOXCA</name>
<dbReference type="Pfam" id="PF03941">
    <property type="entry name" value="INCENP_ARK-bind"/>
    <property type="match status" value="1"/>
</dbReference>
<evidence type="ECO:0000256" key="8">
    <source>
        <dbReference type="ARBA" id="ARBA00023136"/>
    </source>
</evidence>
<feature type="region of interest" description="Disordered" evidence="12">
    <location>
        <begin position="143"/>
        <end position="226"/>
    </location>
</feature>
<keyword evidence="10" id="KW-0539">Nucleus</keyword>
<evidence type="ECO:0000256" key="13">
    <source>
        <dbReference type="SAM" id="Phobius"/>
    </source>
</evidence>
<dbReference type="Pfam" id="PF01062">
    <property type="entry name" value="Bestrophin"/>
    <property type="match status" value="1"/>
</dbReference>
<protein>
    <submittedName>
        <fullName evidence="15">Bestrophin-3</fullName>
    </submittedName>
</protein>
<feature type="compositionally biased region" description="Polar residues" evidence="12">
    <location>
        <begin position="338"/>
        <end position="354"/>
    </location>
</feature>
<evidence type="ECO:0000256" key="11">
    <source>
        <dbReference type="ARBA" id="ARBA00034769"/>
    </source>
</evidence>
<evidence type="ECO:0000256" key="9">
    <source>
        <dbReference type="ARBA" id="ARBA00023212"/>
    </source>
</evidence>
<feature type="compositionally biased region" description="Acidic residues" evidence="12">
    <location>
        <begin position="649"/>
        <end position="658"/>
    </location>
</feature>
<dbReference type="GO" id="GO:0016020">
    <property type="term" value="C:membrane"/>
    <property type="evidence" value="ECO:0007669"/>
    <property type="project" value="UniProtKB-SubCell"/>
</dbReference>
<proteinExistence type="inferred from homology"/>
<dbReference type="GO" id="GO:0005634">
    <property type="term" value="C:nucleus"/>
    <property type="evidence" value="ECO:0007669"/>
    <property type="project" value="UniProtKB-SubCell"/>
</dbReference>